<dbReference type="InterPro" id="IPR006621">
    <property type="entry name" value="Nose-resist-to-fluoxetine_N"/>
</dbReference>
<evidence type="ECO:0000256" key="2">
    <source>
        <dbReference type="SAM" id="SignalP"/>
    </source>
</evidence>
<sequence length="764" mass="87225">MSASLSAVVSLVVSLIFCVPNINALTSTPISENEHQDLIDEWRIQSSIPTTSTASGSVSEICRQNSQEYLSALRSRLPWAVKMYESSGRLVEDLIHIDGSDNVHHESGLFDECLSVQSDGVSFQGKYCTVFFGLKLQEKENDVAESESDHSEEEEINENMSNFQKPSVGYCLPSTCSAGDLRSAVGQLVGSRVVKENNFSVVAISSEKYCYTQEKIHGRNTTFDNPTLIVLSVFCLLVVIVSAATVHDAWINNELSNCPKSFTIQLLHCFSAKKNCKTLFSTEDDADSLACLHGVRILTTCWIVLIHFAGACTFLRLSYNKPMVLNNSLRMELQFVSNGLFGVDTFFLLSGLLVSFTQMRQLDQNKGFFNLKRFYIRRYIRLTPVYAAILAFLATIWPHVGTGPDWNFVQRISKSVRENFWAQIMYLNNYVNPHKFTSPAYAFAESWYLACDMQMFWISPLFIYPLWRWKRAGLIWTAFSLLVVLGCSATVFIVHNLPATIVWLRPSELTRIDEYAQWHYMETFARMPPYMIGILFGWLLHKTKDKTIHINKYLVAVGWITAAIMGSAVTYGMFPYLDETLVPEINPLVRVSYGALHHSAWAITVGWIIFACTHGYGGFIHRFLSWKLFLPFSRMSYAVYLVHFNFMRVYISHLRKPFYFTELIFGTTYLGILVISFFISFVISVVVEMPFLNSDKLLFPNNSKALETKTIEVVNQQKKKKRNEETIKRKKETGSSVTKIFIRNCLLFKEDSFTYHTETMSNEC</sequence>
<dbReference type="InParanoid" id="E9GB05"/>
<dbReference type="Pfam" id="PF01757">
    <property type="entry name" value="Acyl_transf_3"/>
    <property type="match status" value="1"/>
</dbReference>
<feature type="signal peptide" evidence="2">
    <location>
        <begin position="1"/>
        <end position="24"/>
    </location>
</feature>
<feature type="transmembrane region" description="Helical" evidence="1">
    <location>
        <begin position="339"/>
        <end position="358"/>
    </location>
</feature>
<dbReference type="GO" id="GO:0016747">
    <property type="term" value="F:acyltransferase activity, transferring groups other than amino-acyl groups"/>
    <property type="evidence" value="ECO:0007669"/>
    <property type="project" value="InterPro"/>
</dbReference>
<feature type="transmembrane region" description="Helical" evidence="1">
    <location>
        <begin position="524"/>
        <end position="541"/>
    </location>
</feature>
<organism evidence="4 5">
    <name type="scientific">Daphnia pulex</name>
    <name type="common">Water flea</name>
    <dbReference type="NCBI Taxonomy" id="6669"/>
    <lineage>
        <taxon>Eukaryota</taxon>
        <taxon>Metazoa</taxon>
        <taxon>Ecdysozoa</taxon>
        <taxon>Arthropoda</taxon>
        <taxon>Crustacea</taxon>
        <taxon>Branchiopoda</taxon>
        <taxon>Diplostraca</taxon>
        <taxon>Cladocera</taxon>
        <taxon>Anomopoda</taxon>
        <taxon>Daphniidae</taxon>
        <taxon>Daphnia</taxon>
    </lineage>
</organism>
<feature type="transmembrane region" description="Helical" evidence="1">
    <location>
        <begin position="553"/>
        <end position="574"/>
    </location>
</feature>
<dbReference type="eggNOG" id="KOG3700">
    <property type="taxonomic scope" value="Eukaryota"/>
</dbReference>
<dbReference type="AlphaFoldDB" id="E9GB05"/>
<feature type="transmembrane region" description="Helical" evidence="1">
    <location>
        <begin position="594"/>
        <end position="616"/>
    </location>
</feature>
<feature type="transmembrane region" description="Helical" evidence="1">
    <location>
        <begin position="228"/>
        <end position="246"/>
    </location>
</feature>
<dbReference type="Proteomes" id="UP000000305">
    <property type="component" value="Unassembled WGS sequence"/>
</dbReference>
<dbReference type="PANTHER" id="PTHR11161:SF0">
    <property type="entry name" value="O-ACYLTRANSFERASE LIKE PROTEIN"/>
    <property type="match status" value="1"/>
</dbReference>
<keyword evidence="5" id="KW-1185">Reference proteome</keyword>
<evidence type="ECO:0000259" key="3">
    <source>
        <dbReference type="SMART" id="SM00703"/>
    </source>
</evidence>
<keyword evidence="1" id="KW-1133">Transmembrane helix</keyword>
<dbReference type="OMA" id="TINWVVL"/>
<dbReference type="HOGENOM" id="CLU_007874_2_2_1"/>
<dbReference type="InterPro" id="IPR052728">
    <property type="entry name" value="O2_lipid_transport_reg"/>
</dbReference>
<feature type="transmembrane region" description="Helical" evidence="1">
    <location>
        <begin position="663"/>
        <end position="687"/>
    </location>
</feature>
<gene>
    <name evidence="4" type="ORF">DAPPUDRAFT_315845</name>
</gene>
<dbReference type="PhylomeDB" id="E9GB05"/>
<feature type="domain" description="Nose resistant-to-fluoxetine protein N-terminal" evidence="3">
    <location>
        <begin position="59"/>
        <end position="208"/>
    </location>
</feature>
<dbReference type="KEGG" id="dpx:DAPPUDRAFT_315845"/>
<dbReference type="FunCoup" id="E9GB05">
    <property type="interactions" value="11"/>
</dbReference>
<dbReference type="InterPro" id="IPR002656">
    <property type="entry name" value="Acyl_transf_3_dom"/>
</dbReference>
<evidence type="ECO:0000256" key="1">
    <source>
        <dbReference type="SAM" id="Phobius"/>
    </source>
</evidence>
<dbReference type="SMART" id="SM00703">
    <property type="entry name" value="NRF"/>
    <property type="match status" value="1"/>
</dbReference>
<accession>E9GB05</accession>
<feature type="transmembrane region" description="Helical" evidence="1">
    <location>
        <begin position="379"/>
        <end position="400"/>
    </location>
</feature>
<feature type="chain" id="PRO_5003236831" description="Nose resistant-to-fluoxetine protein N-terminal domain-containing protein" evidence="2">
    <location>
        <begin position="25"/>
        <end position="764"/>
    </location>
</feature>
<keyword evidence="1" id="KW-0812">Transmembrane</keyword>
<dbReference type="PANTHER" id="PTHR11161">
    <property type="entry name" value="O-ACYLTRANSFERASE"/>
    <property type="match status" value="1"/>
</dbReference>
<protein>
    <recommendedName>
        <fullName evidence="3">Nose resistant-to-fluoxetine protein N-terminal domain-containing protein</fullName>
    </recommendedName>
</protein>
<evidence type="ECO:0000313" key="4">
    <source>
        <dbReference type="EMBL" id="EFX83455.1"/>
    </source>
</evidence>
<name>E9GB05_DAPPU</name>
<keyword evidence="2" id="KW-0732">Signal</keyword>
<feature type="transmembrane region" description="Helical" evidence="1">
    <location>
        <begin position="474"/>
        <end position="504"/>
    </location>
</feature>
<dbReference type="Pfam" id="PF20146">
    <property type="entry name" value="NRF"/>
    <property type="match status" value="1"/>
</dbReference>
<feature type="transmembrane region" description="Helical" evidence="1">
    <location>
        <begin position="628"/>
        <end position="651"/>
    </location>
</feature>
<reference evidence="4 5" key="1">
    <citation type="journal article" date="2011" name="Science">
        <title>The ecoresponsive genome of Daphnia pulex.</title>
        <authorList>
            <person name="Colbourne J.K."/>
            <person name="Pfrender M.E."/>
            <person name="Gilbert D."/>
            <person name="Thomas W.K."/>
            <person name="Tucker A."/>
            <person name="Oakley T.H."/>
            <person name="Tokishita S."/>
            <person name="Aerts A."/>
            <person name="Arnold G.J."/>
            <person name="Basu M.K."/>
            <person name="Bauer D.J."/>
            <person name="Caceres C.E."/>
            <person name="Carmel L."/>
            <person name="Casola C."/>
            <person name="Choi J.H."/>
            <person name="Detter J.C."/>
            <person name="Dong Q."/>
            <person name="Dusheyko S."/>
            <person name="Eads B.D."/>
            <person name="Frohlich T."/>
            <person name="Geiler-Samerotte K.A."/>
            <person name="Gerlach D."/>
            <person name="Hatcher P."/>
            <person name="Jogdeo S."/>
            <person name="Krijgsveld J."/>
            <person name="Kriventseva E.V."/>
            <person name="Kultz D."/>
            <person name="Laforsch C."/>
            <person name="Lindquist E."/>
            <person name="Lopez J."/>
            <person name="Manak J.R."/>
            <person name="Muller J."/>
            <person name="Pangilinan J."/>
            <person name="Patwardhan R.P."/>
            <person name="Pitluck S."/>
            <person name="Pritham E.J."/>
            <person name="Rechtsteiner A."/>
            <person name="Rho M."/>
            <person name="Rogozin I.B."/>
            <person name="Sakarya O."/>
            <person name="Salamov A."/>
            <person name="Schaack S."/>
            <person name="Shapiro H."/>
            <person name="Shiga Y."/>
            <person name="Skalitzky C."/>
            <person name="Smith Z."/>
            <person name="Souvorov A."/>
            <person name="Sung W."/>
            <person name="Tang Z."/>
            <person name="Tsuchiya D."/>
            <person name="Tu H."/>
            <person name="Vos H."/>
            <person name="Wang M."/>
            <person name="Wolf Y.I."/>
            <person name="Yamagata H."/>
            <person name="Yamada T."/>
            <person name="Ye Y."/>
            <person name="Shaw J.R."/>
            <person name="Andrews J."/>
            <person name="Crease T.J."/>
            <person name="Tang H."/>
            <person name="Lucas S.M."/>
            <person name="Robertson H.M."/>
            <person name="Bork P."/>
            <person name="Koonin E.V."/>
            <person name="Zdobnov E.M."/>
            <person name="Grigoriev I.V."/>
            <person name="Lynch M."/>
            <person name="Boore J.L."/>
        </authorList>
    </citation>
    <scope>NUCLEOTIDE SEQUENCE [LARGE SCALE GENOMIC DNA]</scope>
</reference>
<feature type="transmembrane region" description="Helical" evidence="1">
    <location>
        <begin position="297"/>
        <end position="319"/>
    </location>
</feature>
<keyword evidence="1" id="KW-0472">Membrane</keyword>
<evidence type="ECO:0000313" key="5">
    <source>
        <dbReference type="Proteomes" id="UP000000305"/>
    </source>
</evidence>
<proteinExistence type="predicted"/>
<dbReference type="EMBL" id="GL732537">
    <property type="protein sequence ID" value="EFX83455.1"/>
    <property type="molecule type" value="Genomic_DNA"/>
</dbReference>
<dbReference type="OrthoDB" id="10006435at2759"/>